<evidence type="ECO:0000313" key="2">
    <source>
        <dbReference type="Proteomes" id="UP001499843"/>
    </source>
</evidence>
<evidence type="ECO:0000313" key="1">
    <source>
        <dbReference type="EMBL" id="GAA2207647.1"/>
    </source>
</evidence>
<comment type="caution">
    <text evidence="1">The sequence shown here is derived from an EMBL/GenBank/DDBJ whole genome shotgun (WGS) entry which is preliminary data.</text>
</comment>
<gene>
    <name evidence="1" type="ORF">GCM10009850_031050</name>
</gene>
<protein>
    <submittedName>
        <fullName evidence="1">Uncharacterized protein</fullName>
    </submittedName>
</protein>
<dbReference type="EMBL" id="BAAAQX010000007">
    <property type="protein sequence ID" value="GAA2207647.1"/>
    <property type="molecule type" value="Genomic_DNA"/>
</dbReference>
<organism evidence="1 2">
    <name type="scientific">Nonomuraea monospora</name>
    <dbReference type="NCBI Taxonomy" id="568818"/>
    <lineage>
        <taxon>Bacteria</taxon>
        <taxon>Bacillati</taxon>
        <taxon>Actinomycetota</taxon>
        <taxon>Actinomycetes</taxon>
        <taxon>Streptosporangiales</taxon>
        <taxon>Streptosporangiaceae</taxon>
        <taxon>Nonomuraea</taxon>
    </lineage>
</organism>
<keyword evidence="2" id="KW-1185">Reference proteome</keyword>
<reference evidence="1 2" key="1">
    <citation type="journal article" date="2019" name="Int. J. Syst. Evol. Microbiol.">
        <title>The Global Catalogue of Microorganisms (GCM) 10K type strain sequencing project: providing services to taxonomists for standard genome sequencing and annotation.</title>
        <authorList>
            <consortium name="The Broad Institute Genomics Platform"/>
            <consortium name="The Broad Institute Genome Sequencing Center for Infectious Disease"/>
            <person name="Wu L."/>
            <person name="Ma J."/>
        </authorList>
    </citation>
    <scope>NUCLEOTIDE SEQUENCE [LARGE SCALE GENOMIC DNA]</scope>
    <source>
        <strain evidence="1 2">JCM 16114</strain>
    </source>
</reference>
<sequence length="94" mass="10275">MVEYPHPAGDVKHLAAVARPDPRALRALDEFPAETEGGHEVDLAAADVPSVQILDLFYGETFTLVYADELGHGRPSRYVRIPLVPGLLRGGEKR</sequence>
<accession>A0ABN3CES3</accession>
<dbReference type="Proteomes" id="UP001499843">
    <property type="component" value="Unassembled WGS sequence"/>
</dbReference>
<name>A0ABN3CES3_9ACTN</name>
<proteinExistence type="predicted"/>